<dbReference type="EMBL" id="JAVREJ010000029">
    <property type="protein sequence ID" value="MDT0353298.1"/>
    <property type="molecule type" value="Genomic_DNA"/>
</dbReference>
<evidence type="ECO:0000313" key="3">
    <source>
        <dbReference type="Proteomes" id="UP001183202"/>
    </source>
</evidence>
<dbReference type="InterPro" id="IPR010424">
    <property type="entry name" value="EutQ"/>
</dbReference>
<feature type="region of interest" description="Disordered" evidence="1">
    <location>
        <begin position="1"/>
        <end position="27"/>
    </location>
</feature>
<reference evidence="3" key="1">
    <citation type="submission" date="2023-07" db="EMBL/GenBank/DDBJ databases">
        <title>30 novel species of actinomycetes from the DSMZ collection.</title>
        <authorList>
            <person name="Nouioui I."/>
        </authorList>
    </citation>
    <scope>NUCLEOTIDE SEQUENCE [LARGE SCALE GENOMIC DNA]</scope>
    <source>
        <strain evidence="3">DSM 45834</strain>
    </source>
</reference>
<dbReference type="SUPFAM" id="SSF51182">
    <property type="entry name" value="RmlC-like cupins"/>
    <property type="match status" value="1"/>
</dbReference>
<gene>
    <name evidence="2" type="ORF">RM445_27685</name>
</gene>
<dbReference type="Pfam" id="PF06249">
    <property type="entry name" value="EutQ"/>
    <property type="match status" value="1"/>
</dbReference>
<sequence length="122" mass="13838">MGEPELMTKQALQESADGPAHRWFNRPESGRWQQPVLSEWELRCARWTDRHEYDELNYVLEGELHVESGGVTVIADIGDVIRVPAGSTGHYWAPRYARMLAVYGPNPEGKPTVERSYRSGSP</sequence>
<evidence type="ECO:0000256" key="1">
    <source>
        <dbReference type="SAM" id="MobiDB-lite"/>
    </source>
</evidence>
<proteinExistence type="predicted"/>
<dbReference type="RefSeq" id="WP_311559811.1">
    <property type="nucleotide sequence ID" value="NZ_JAVREJ010000029.1"/>
</dbReference>
<comment type="caution">
    <text evidence="2">The sequence shown here is derived from an EMBL/GenBank/DDBJ whole genome shotgun (WGS) entry which is preliminary data.</text>
</comment>
<name>A0ABU2NH66_9PSEU</name>
<keyword evidence="3" id="KW-1185">Reference proteome</keyword>
<evidence type="ECO:0000313" key="2">
    <source>
        <dbReference type="EMBL" id="MDT0353298.1"/>
    </source>
</evidence>
<protein>
    <submittedName>
        <fullName evidence="2">Cupin domain-containing protein</fullName>
    </submittedName>
</protein>
<organism evidence="2 3">
    <name type="scientific">Pseudonocardia charpentierae</name>
    <dbReference type="NCBI Taxonomy" id="3075545"/>
    <lineage>
        <taxon>Bacteria</taxon>
        <taxon>Bacillati</taxon>
        <taxon>Actinomycetota</taxon>
        <taxon>Actinomycetes</taxon>
        <taxon>Pseudonocardiales</taxon>
        <taxon>Pseudonocardiaceae</taxon>
        <taxon>Pseudonocardia</taxon>
    </lineage>
</organism>
<dbReference type="InterPro" id="IPR011051">
    <property type="entry name" value="RmlC_Cupin_sf"/>
</dbReference>
<dbReference type="Proteomes" id="UP001183202">
    <property type="component" value="Unassembled WGS sequence"/>
</dbReference>
<dbReference type="InterPro" id="IPR014710">
    <property type="entry name" value="RmlC-like_jellyroll"/>
</dbReference>
<accession>A0ABU2NH66</accession>
<dbReference type="Gene3D" id="2.60.120.10">
    <property type="entry name" value="Jelly Rolls"/>
    <property type="match status" value="1"/>
</dbReference>